<protein>
    <submittedName>
        <fullName evidence="1">Uncharacterized protein</fullName>
    </submittedName>
</protein>
<organism evidence="1 2">
    <name type="scientific">Choiromyces venosus 120613-1</name>
    <dbReference type="NCBI Taxonomy" id="1336337"/>
    <lineage>
        <taxon>Eukaryota</taxon>
        <taxon>Fungi</taxon>
        <taxon>Dikarya</taxon>
        <taxon>Ascomycota</taxon>
        <taxon>Pezizomycotina</taxon>
        <taxon>Pezizomycetes</taxon>
        <taxon>Pezizales</taxon>
        <taxon>Tuberaceae</taxon>
        <taxon>Choiromyces</taxon>
    </lineage>
</organism>
<reference evidence="1 2" key="1">
    <citation type="journal article" date="2018" name="Nat. Ecol. Evol.">
        <title>Pezizomycetes genomes reveal the molecular basis of ectomycorrhizal truffle lifestyle.</title>
        <authorList>
            <person name="Murat C."/>
            <person name="Payen T."/>
            <person name="Noel B."/>
            <person name="Kuo A."/>
            <person name="Morin E."/>
            <person name="Chen J."/>
            <person name="Kohler A."/>
            <person name="Krizsan K."/>
            <person name="Balestrini R."/>
            <person name="Da Silva C."/>
            <person name="Montanini B."/>
            <person name="Hainaut M."/>
            <person name="Levati E."/>
            <person name="Barry K.W."/>
            <person name="Belfiori B."/>
            <person name="Cichocki N."/>
            <person name="Clum A."/>
            <person name="Dockter R.B."/>
            <person name="Fauchery L."/>
            <person name="Guy J."/>
            <person name="Iotti M."/>
            <person name="Le Tacon F."/>
            <person name="Lindquist E.A."/>
            <person name="Lipzen A."/>
            <person name="Malagnac F."/>
            <person name="Mello A."/>
            <person name="Molinier V."/>
            <person name="Miyauchi S."/>
            <person name="Poulain J."/>
            <person name="Riccioni C."/>
            <person name="Rubini A."/>
            <person name="Sitrit Y."/>
            <person name="Splivallo R."/>
            <person name="Traeger S."/>
            <person name="Wang M."/>
            <person name="Zifcakova L."/>
            <person name="Wipf D."/>
            <person name="Zambonelli A."/>
            <person name="Paolocci F."/>
            <person name="Nowrousian M."/>
            <person name="Ottonello S."/>
            <person name="Baldrian P."/>
            <person name="Spatafora J.W."/>
            <person name="Henrissat B."/>
            <person name="Nagy L.G."/>
            <person name="Aury J.M."/>
            <person name="Wincker P."/>
            <person name="Grigoriev I.V."/>
            <person name="Bonfante P."/>
            <person name="Martin F.M."/>
        </authorList>
    </citation>
    <scope>NUCLEOTIDE SEQUENCE [LARGE SCALE GENOMIC DNA]</scope>
    <source>
        <strain evidence="1 2">120613-1</strain>
    </source>
</reference>
<proteinExistence type="predicted"/>
<name>A0A3N4J664_9PEZI</name>
<evidence type="ECO:0000313" key="2">
    <source>
        <dbReference type="Proteomes" id="UP000276215"/>
    </source>
</evidence>
<gene>
    <name evidence="1" type="ORF">L873DRAFT_1511851</name>
</gene>
<evidence type="ECO:0000313" key="1">
    <source>
        <dbReference type="EMBL" id="RPA93666.1"/>
    </source>
</evidence>
<keyword evidence="2" id="KW-1185">Reference proteome</keyword>
<dbReference type="OrthoDB" id="5355583at2759"/>
<sequence length="238" mass="26977">MGDNTTEQRERQARWATSYSTMTIREAEERLGIQIDELGAVPLDIVLLSARNLEGVDADVILKAKEEVYKQIIQYIKVEGYPRGDSTDFNKANLDDLVYSIISPILEDFMHKTGRKIRLERDEEIISTNNETGGMGEFVVVDQISETEKKFVLLIQGKRSSVGEGMNQCLLSLKDMRDNNGGGEVYGFITTGETWQMLRNDDKEKWIKDYSALVDCMFGALSNGGILRQRWFPSIVFA</sequence>
<dbReference type="AlphaFoldDB" id="A0A3N4J664"/>
<dbReference type="Proteomes" id="UP000276215">
    <property type="component" value="Unassembled WGS sequence"/>
</dbReference>
<dbReference type="EMBL" id="ML120448">
    <property type="protein sequence ID" value="RPA93666.1"/>
    <property type="molecule type" value="Genomic_DNA"/>
</dbReference>
<accession>A0A3N4J664</accession>